<dbReference type="RefSeq" id="WP_256552589.1">
    <property type="nucleotide sequence ID" value="NZ_CP101751.1"/>
</dbReference>
<organism evidence="1 2">
    <name type="scientific">Flavobacterium cerinum</name>
    <dbReference type="NCBI Taxonomy" id="2502784"/>
    <lineage>
        <taxon>Bacteria</taxon>
        <taxon>Pseudomonadati</taxon>
        <taxon>Bacteroidota</taxon>
        <taxon>Flavobacteriia</taxon>
        <taxon>Flavobacteriales</taxon>
        <taxon>Flavobacteriaceae</taxon>
        <taxon>Flavobacterium</taxon>
    </lineage>
</organism>
<sequence>MNKILYNKISISTAHRASREENTDYIIRNPELFQDLFIVATTLTDKNHHKACWIMELVLENQLDLLFPKKDIFCQMLGQYNSESAIRSISKIALFLIQHHTQKQNQSSALLSDQNIESITEACFDWLINDTKVASKAYAMQALYLLGKNTPWIYPDLKQILSQGFPDHSPAYQSVARKILKKI</sequence>
<evidence type="ECO:0000313" key="2">
    <source>
        <dbReference type="Proteomes" id="UP001059844"/>
    </source>
</evidence>
<proteinExistence type="predicted"/>
<dbReference type="Proteomes" id="UP001059844">
    <property type="component" value="Chromosome"/>
</dbReference>
<dbReference type="EMBL" id="CP101751">
    <property type="protein sequence ID" value="UUC46935.1"/>
    <property type="molecule type" value="Genomic_DNA"/>
</dbReference>
<name>A0ABY5IVT6_9FLAO</name>
<evidence type="ECO:0000313" key="1">
    <source>
        <dbReference type="EMBL" id="UUC46935.1"/>
    </source>
</evidence>
<reference evidence="1" key="1">
    <citation type="submission" date="2022-07" db="EMBL/GenBank/DDBJ databases">
        <title>Isolation, identification, and degradation of a PFOSA degrading strain from sewage treatment plant.</title>
        <authorList>
            <person name="Zhang L."/>
            <person name="Huo Y."/>
        </authorList>
    </citation>
    <scope>NUCLEOTIDE SEQUENCE</scope>
    <source>
        <strain evidence="1">C1</strain>
    </source>
</reference>
<accession>A0ABY5IVT6</accession>
<evidence type="ECO:0008006" key="3">
    <source>
        <dbReference type="Google" id="ProtNLM"/>
    </source>
</evidence>
<protein>
    <recommendedName>
        <fullName evidence="3">Adenylosuccinate lyase</fullName>
    </recommendedName>
</protein>
<keyword evidence="2" id="KW-1185">Reference proteome</keyword>
<gene>
    <name evidence="1" type="ORF">NOX80_06975</name>
</gene>